<protein>
    <submittedName>
        <fullName evidence="2">Uncharacterized protein</fullName>
    </submittedName>
</protein>
<comment type="caution">
    <text evidence="2">The sequence shown here is derived from an EMBL/GenBank/DDBJ whole genome shotgun (WGS) entry which is preliminary data.</text>
</comment>
<keyword evidence="3" id="KW-1185">Reference proteome</keyword>
<evidence type="ECO:0000313" key="3">
    <source>
        <dbReference type="Proteomes" id="UP001516023"/>
    </source>
</evidence>
<sequence length="196" mass="21888">MIDNTSTERPLKRMSSCLSLQSQKSPGNDLLEDWPARDTSEVNNAKPRKHVTFSDYSSLRSYENDPKYRATKSYSSADRKRFQVDAAREGIRIQRLISSLHVQPGAAIHELIGLNLLCREELLGIEHLVSEKAALRTAHERRSHSAIVLKAQDDLRDKNSDALDSNILLAKVAISRSSRNVEKAKLRAALAADRGG</sequence>
<evidence type="ECO:0000256" key="1">
    <source>
        <dbReference type="SAM" id="MobiDB-lite"/>
    </source>
</evidence>
<feature type="compositionally biased region" description="Polar residues" evidence="1">
    <location>
        <begin position="16"/>
        <end position="26"/>
    </location>
</feature>
<dbReference type="AlphaFoldDB" id="A0ABD3P199"/>
<dbReference type="Proteomes" id="UP001516023">
    <property type="component" value="Unassembled WGS sequence"/>
</dbReference>
<feature type="region of interest" description="Disordered" evidence="1">
    <location>
        <begin position="1"/>
        <end position="48"/>
    </location>
</feature>
<name>A0ABD3P199_9STRA</name>
<accession>A0ABD3P199</accession>
<evidence type="ECO:0000313" key="2">
    <source>
        <dbReference type="EMBL" id="KAL3781930.1"/>
    </source>
</evidence>
<reference evidence="2 3" key="1">
    <citation type="journal article" date="2020" name="G3 (Bethesda)">
        <title>Improved Reference Genome for Cyclotella cryptica CCMP332, a Model for Cell Wall Morphogenesis, Salinity Adaptation, and Lipid Production in Diatoms (Bacillariophyta).</title>
        <authorList>
            <person name="Roberts W.R."/>
            <person name="Downey K.M."/>
            <person name="Ruck E.C."/>
            <person name="Traller J.C."/>
            <person name="Alverson A.J."/>
        </authorList>
    </citation>
    <scope>NUCLEOTIDE SEQUENCE [LARGE SCALE GENOMIC DNA]</scope>
    <source>
        <strain evidence="2 3">CCMP332</strain>
    </source>
</reference>
<dbReference type="EMBL" id="JABMIG020000302">
    <property type="protein sequence ID" value="KAL3781930.1"/>
    <property type="molecule type" value="Genomic_DNA"/>
</dbReference>
<gene>
    <name evidence="2" type="ORF">HJC23_011435</name>
</gene>
<organism evidence="2 3">
    <name type="scientific">Cyclotella cryptica</name>
    <dbReference type="NCBI Taxonomy" id="29204"/>
    <lineage>
        <taxon>Eukaryota</taxon>
        <taxon>Sar</taxon>
        <taxon>Stramenopiles</taxon>
        <taxon>Ochrophyta</taxon>
        <taxon>Bacillariophyta</taxon>
        <taxon>Coscinodiscophyceae</taxon>
        <taxon>Thalassiosirophycidae</taxon>
        <taxon>Stephanodiscales</taxon>
        <taxon>Stephanodiscaceae</taxon>
        <taxon>Cyclotella</taxon>
    </lineage>
</organism>
<proteinExistence type="predicted"/>